<dbReference type="InterPro" id="IPR055963">
    <property type="entry name" value="DUF7541"/>
</dbReference>
<dbReference type="Pfam" id="PF24396">
    <property type="entry name" value="DUF7541"/>
    <property type="match status" value="1"/>
</dbReference>
<evidence type="ECO:0008006" key="4">
    <source>
        <dbReference type="Google" id="ProtNLM"/>
    </source>
</evidence>
<feature type="transmembrane region" description="Helical" evidence="1">
    <location>
        <begin position="100"/>
        <end position="121"/>
    </location>
</feature>
<dbReference type="AlphaFoldDB" id="A0A151ADU0"/>
<dbReference type="RefSeq" id="WP_066382894.1">
    <property type="nucleotide sequence ID" value="NZ_LTAZ01000005.1"/>
</dbReference>
<keyword evidence="1" id="KW-0812">Transmembrane</keyword>
<evidence type="ECO:0000313" key="3">
    <source>
        <dbReference type="Proteomes" id="UP000075321"/>
    </source>
</evidence>
<organism evidence="2 3">
    <name type="scientific">Halalkalicoccus paucihalophilus</name>
    <dbReference type="NCBI Taxonomy" id="1008153"/>
    <lineage>
        <taxon>Archaea</taxon>
        <taxon>Methanobacteriati</taxon>
        <taxon>Methanobacteriota</taxon>
        <taxon>Stenosarchaea group</taxon>
        <taxon>Halobacteria</taxon>
        <taxon>Halobacteriales</taxon>
        <taxon>Halococcaceae</taxon>
        <taxon>Halalkalicoccus</taxon>
    </lineage>
</organism>
<gene>
    <name evidence="2" type="ORF">HAPAU_24870</name>
</gene>
<accession>A0A151ADU0</accession>
<evidence type="ECO:0000313" key="2">
    <source>
        <dbReference type="EMBL" id="KYH25809.1"/>
    </source>
</evidence>
<sequence>MEEQSGLSDRHRKASPWPLFIAVGLALAELGVFLDLVSIAIGGLLLFVGCLGGIVSEAGYARTPWPFIGGLGLVLAVVGIALTALYPLGGGGALDLGFRAVSIAVAGLLCMGGSLLGRVVLERQSTV</sequence>
<evidence type="ECO:0000256" key="1">
    <source>
        <dbReference type="SAM" id="Phobius"/>
    </source>
</evidence>
<keyword evidence="1" id="KW-0472">Membrane</keyword>
<keyword evidence="1" id="KW-1133">Transmembrane helix</keyword>
<dbReference type="EMBL" id="LTAZ01000005">
    <property type="protein sequence ID" value="KYH25809.1"/>
    <property type="molecule type" value="Genomic_DNA"/>
</dbReference>
<comment type="caution">
    <text evidence="2">The sequence shown here is derived from an EMBL/GenBank/DDBJ whole genome shotgun (WGS) entry which is preliminary data.</text>
</comment>
<name>A0A151ADU0_9EURY</name>
<dbReference type="PATRIC" id="fig|1008153.3.peg.2535"/>
<protein>
    <recommendedName>
        <fullName evidence="4">Cox cluster protein</fullName>
    </recommendedName>
</protein>
<proteinExistence type="predicted"/>
<feature type="transmembrane region" description="Helical" evidence="1">
    <location>
        <begin position="65"/>
        <end position="88"/>
    </location>
</feature>
<dbReference type="Proteomes" id="UP000075321">
    <property type="component" value="Unassembled WGS sequence"/>
</dbReference>
<reference evidence="2 3" key="1">
    <citation type="submission" date="2016-02" db="EMBL/GenBank/DDBJ databases">
        <title>Genome sequence of Halalkalicoccus paucihalophilus DSM 24557.</title>
        <authorList>
            <person name="Poehlein A."/>
            <person name="Daniel R."/>
        </authorList>
    </citation>
    <scope>NUCLEOTIDE SEQUENCE [LARGE SCALE GENOMIC DNA]</scope>
    <source>
        <strain evidence="2 3">DSM 24557</strain>
    </source>
</reference>
<dbReference type="OrthoDB" id="206484at2157"/>
<keyword evidence="3" id="KW-1185">Reference proteome</keyword>
<feature type="transmembrane region" description="Helical" evidence="1">
    <location>
        <begin position="20"/>
        <end position="53"/>
    </location>
</feature>